<gene>
    <name evidence="2" type="ORF">LX16_1986</name>
</gene>
<dbReference type="Proteomes" id="UP000321617">
    <property type="component" value="Unassembled WGS sequence"/>
</dbReference>
<dbReference type="AlphaFoldDB" id="A0A562VEE3"/>
<evidence type="ECO:0000256" key="1">
    <source>
        <dbReference type="PROSITE-ProRule" id="PRU01282"/>
    </source>
</evidence>
<organism evidence="2 3">
    <name type="scientific">Stackebrandtia albiflava</name>
    <dbReference type="NCBI Taxonomy" id="406432"/>
    <lineage>
        <taxon>Bacteria</taxon>
        <taxon>Bacillati</taxon>
        <taxon>Actinomycetota</taxon>
        <taxon>Actinomycetes</taxon>
        <taxon>Glycomycetales</taxon>
        <taxon>Glycomycetaceae</taxon>
        <taxon>Stackebrandtia</taxon>
    </lineage>
</organism>
<dbReference type="RefSeq" id="WP_244615743.1">
    <property type="nucleotide sequence ID" value="NZ_BAABIJ010000001.1"/>
</dbReference>
<evidence type="ECO:0000313" key="2">
    <source>
        <dbReference type="EMBL" id="TWJ16259.1"/>
    </source>
</evidence>
<dbReference type="EMBL" id="VLLL01000005">
    <property type="protein sequence ID" value="TWJ16259.1"/>
    <property type="molecule type" value="Genomic_DNA"/>
</dbReference>
<comment type="similarity">
    <text evidence="1">Belongs to the ArsC family.</text>
</comment>
<dbReference type="PROSITE" id="PS51353">
    <property type="entry name" value="ARSC"/>
    <property type="match status" value="1"/>
</dbReference>
<dbReference type="PANTHER" id="PTHR30041">
    <property type="entry name" value="ARSENATE REDUCTASE"/>
    <property type="match status" value="1"/>
</dbReference>
<sequence>MEPVTIWHNPACSKSRAAHTLLTSGDLPVTVRDYRADPPTPAELADVLDRAGLEPWELCRTGEAEYRDLGMADWPRDAENRDRWLAAMSAHPRLIERPVVIRGDRAVVARRDGWQTILD</sequence>
<dbReference type="PANTHER" id="PTHR30041:SF4">
    <property type="entry name" value="ARSENATE REDUCTASE"/>
    <property type="match status" value="1"/>
</dbReference>
<comment type="caution">
    <text evidence="2">The sequence shown here is derived from an EMBL/GenBank/DDBJ whole genome shotgun (WGS) entry which is preliminary data.</text>
</comment>
<proteinExistence type="inferred from homology"/>
<name>A0A562VEE3_9ACTN</name>
<dbReference type="Gene3D" id="3.40.30.10">
    <property type="entry name" value="Glutaredoxin"/>
    <property type="match status" value="1"/>
</dbReference>
<keyword evidence="3" id="KW-1185">Reference proteome</keyword>
<dbReference type="InterPro" id="IPR036249">
    <property type="entry name" value="Thioredoxin-like_sf"/>
</dbReference>
<reference evidence="2 3" key="1">
    <citation type="journal article" date="2013" name="Stand. Genomic Sci.">
        <title>Genomic Encyclopedia of Type Strains, Phase I: The one thousand microbial genomes (KMG-I) project.</title>
        <authorList>
            <person name="Kyrpides N.C."/>
            <person name="Woyke T."/>
            <person name="Eisen J.A."/>
            <person name="Garrity G."/>
            <person name="Lilburn T.G."/>
            <person name="Beck B.J."/>
            <person name="Whitman W.B."/>
            <person name="Hugenholtz P."/>
            <person name="Klenk H.P."/>
        </authorList>
    </citation>
    <scope>NUCLEOTIDE SEQUENCE [LARGE SCALE GENOMIC DNA]</scope>
    <source>
        <strain evidence="2 3">DSM 45044</strain>
    </source>
</reference>
<evidence type="ECO:0000313" key="3">
    <source>
        <dbReference type="Proteomes" id="UP000321617"/>
    </source>
</evidence>
<dbReference type="InterPro" id="IPR006660">
    <property type="entry name" value="Arsenate_reductase-like"/>
</dbReference>
<dbReference type="SUPFAM" id="SSF52833">
    <property type="entry name" value="Thioredoxin-like"/>
    <property type="match status" value="1"/>
</dbReference>
<accession>A0A562VEE3</accession>
<protein>
    <submittedName>
        <fullName evidence="2">Arsenate reductase</fullName>
    </submittedName>
</protein>
<dbReference type="Pfam" id="PF03960">
    <property type="entry name" value="ArsC"/>
    <property type="match status" value="1"/>
</dbReference>